<dbReference type="EMBL" id="BMAW01128598">
    <property type="protein sequence ID" value="GFU26408.1"/>
    <property type="molecule type" value="Genomic_DNA"/>
</dbReference>
<feature type="region of interest" description="Disordered" evidence="1">
    <location>
        <begin position="170"/>
        <end position="201"/>
    </location>
</feature>
<evidence type="ECO:0000313" key="5">
    <source>
        <dbReference type="Proteomes" id="UP000887013"/>
    </source>
</evidence>
<feature type="compositionally biased region" description="Basic and acidic residues" evidence="1">
    <location>
        <begin position="185"/>
        <end position="201"/>
    </location>
</feature>
<keyword evidence="5" id="KW-1185">Reference proteome</keyword>
<keyword evidence="2" id="KW-1133">Transmembrane helix</keyword>
<proteinExistence type="predicted"/>
<organism evidence="4 5">
    <name type="scientific">Nephila pilipes</name>
    <name type="common">Giant wood spider</name>
    <name type="synonym">Nephila maculata</name>
    <dbReference type="NCBI Taxonomy" id="299642"/>
    <lineage>
        <taxon>Eukaryota</taxon>
        <taxon>Metazoa</taxon>
        <taxon>Ecdysozoa</taxon>
        <taxon>Arthropoda</taxon>
        <taxon>Chelicerata</taxon>
        <taxon>Arachnida</taxon>
        <taxon>Araneae</taxon>
        <taxon>Araneomorphae</taxon>
        <taxon>Entelegynae</taxon>
        <taxon>Araneoidea</taxon>
        <taxon>Nephilidae</taxon>
        <taxon>Nephila</taxon>
    </lineage>
</organism>
<feature type="compositionally biased region" description="Low complexity" evidence="1">
    <location>
        <begin position="106"/>
        <end position="115"/>
    </location>
</feature>
<evidence type="ECO:0000256" key="3">
    <source>
        <dbReference type="SAM" id="SignalP"/>
    </source>
</evidence>
<feature type="region of interest" description="Disordered" evidence="1">
    <location>
        <begin position="106"/>
        <end position="128"/>
    </location>
</feature>
<accession>A0A8X6QK39</accession>
<evidence type="ECO:0000313" key="4">
    <source>
        <dbReference type="EMBL" id="GFU26408.1"/>
    </source>
</evidence>
<gene>
    <name evidence="4" type="primary">AVEN_12681_1</name>
    <name evidence="4" type="ORF">NPIL_234782</name>
</gene>
<keyword evidence="3" id="KW-0732">Signal</keyword>
<feature type="signal peptide" evidence="3">
    <location>
        <begin position="1"/>
        <end position="27"/>
    </location>
</feature>
<dbReference type="Proteomes" id="UP000887013">
    <property type="component" value="Unassembled WGS sequence"/>
</dbReference>
<name>A0A8X6QK39_NEPPI</name>
<keyword evidence="2" id="KW-0812">Transmembrane</keyword>
<dbReference type="OrthoDB" id="6420398at2759"/>
<evidence type="ECO:0000256" key="2">
    <source>
        <dbReference type="SAM" id="Phobius"/>
    </source>
</evidence>
<dbReference type="AlphaFoldDB" id="A0A8X6QK39"/>
<keyword evidence="2" id="KW-0472">Membrane</keyword>
<feature type="transmembrane region" description="Helical" evidence="2">
    <location>
        <begin position="77"/>
        <end position="101"/>
    </location>
</feature>
<sequence>MFCSENTQRIIKYFLFSILTLSPQCFAAVRTVQRWGDDDDDIIYHFSTTRRPYPWERPRPRFDPPTYEPPSSSGQEVIFFCILGIGLVIFLALVSCCKMVANESASSSSTSSTTTHPPPGNYTQRPANVRDDVGITVSFVNSAYSSGGGARNEVDSSTDRPPDYATVTIQDLGNRDTAFPSVVNKPHETPPPKYEDGPVFR</sequence>
<feature type="chain" id="PRO_5036473283" evidence="3">
    <location>
        <begin position="28"/>
        <end position="201"/>
    </location>
</feature>
<reference evidence="4" key="1">
    <citation type="submission" date="2020-08" db="EMBL/GenBank/DDBJ databases">
        <title>Multicomponent nature underlies the extraordinary mechanical properties of spider dragline silk.</title>
        <authorList>
            <person name="Kono N."/>
            <person name="Nakamura H."/>
            <person name="Mori M."/>
            <person name="Yoshida Y."/>
            <person name="Ohtoshi R."/>
            <person name="Malay A.D."/>
            <person name="Moran D.A.P."/>
            <person name="Tomita M."/>
            <person name="Numata K."/>
            <person name="Arakawa K."/>
        </authorList>
    </citation>
    <scope>NUCLEOTIDE SEQUENCE</scope>
</reference>
<comment type="caution">
    <text evidence="4">The sequence shown here is derived from an EMBL/GenBank/DDBJ whole genome shotgun (WGS) entry which is preliminary data.</text>
</comment>
<protein>
    <submittedName>
        <fullName evidence="4">Uncharacterized protein</fullName>
    </submittedName>
</protein>
<evidence type="ECO:0000256" key="1">
    <source>
        <dbReference type="SAM" id="MobiDB-lite"/>
    </source>
</evidence>